<dbReference type="HAMAP" id="MF_00236">
    <property type="entry name" value="TatA_E"/>
    <property type="match status" value="1"/>
</dbReference>
<proteinExistence type="inferred from homology"/>
<feature type="transmembrane region" description="Helical" evidence="9">
    <location>
        <begin position="6"/>
        <end position="26"/>
    </location>
</feature>
<dbReference type="PANTHER" id="PTHR42982:SF1">
    <property type="entry name" value="SEC-INDEPENDENT PROTEIN TRANSLOCASE PROTEIN TATA"/>
    <property type="match status" value="1"/>
</dbReference>
<dbReference type="Proteomes" id="UP000247099">
    <property type="component" value="Unassembled WGS sequence"/>
</dbReference>
<evidence type="ECO:0000256" key="10">
    <source>
        <dbReference type="SAM" id="MobiDB-lite"/>
    </source>
</evidence>
<evidence type="ECO:0000256" key="6">
    <source>
        <dbReference type="ARBA" id="ARBA00022989"/>
    </source>
</evidence>
<keyword evidence="7 9" id="KW-0811">Translocation</keyword>
<accession>A0A317ZG48</accession>
<comment type="caution">
    <text evidence="11">The sequence shown here is derived from an EMBL/GenBank/DDBJ whole genome shotgun (WGS) entry which is preliminary data.</text>
</comment>
<dbReference type="PANTHER" id="PTHR42982">
    <property type="entry name" value="SEC-INDEPENDENT PROTEIN TRANSLOCASE PROTEIN TATA"/>
    <property type="match status" value="1"/>
</dbReference>
<dbReference type="Pfam" id="PF02416">
    <property type="entry name" value="TatA_B_E"/>
    <property type="match status" value="1"/>
</dbReference>
<reference evidence="11 12" key="1">
    <citation type="submission" date="2018-05" db="EMBL/GenBank/DDBJ databases">
        <title>Coraliomargarita sinensis sp. nov., isolated from a marine solar saltern.</title>
        <authorList>
            <person name="Zhou L.Y."/>
        </authorList>
    </citation>
    <scope>NUCLEOTIDE SEQUENCE [LARGE SCALE GENOMIC DNA]</scope>
    <source>
        <strain evidence="11 12">WN38</strain>
    </source>
</reference>
<dbReference type="GO" id="GO:0043953">
    <property type="term" value="P:protein transport by the Tat complex"/>
    <property type="evidence" value="ECO:0007669"/>
    <property type="project" value="UniProtKB-UniRule"/>
</dbReference>
<evidence type="ECO:0000313" key="11">
    <source>
        <dbReference type="EMBL" id="PXA04585.1"/>
    </source>
</evidence>
<evidence type="ECO:0000256" key="1">
    <source>
        <dbReference type="ARBA" id="ARBA00004162"/>
    </source>
</evidence>
<feature type="compositionally biased region" description="Acidic residues" evidence="10">
    <location>
        <begin position="89"/>
        <end position="101"/>
    </location>
</feature>
<evidence type="ECO:0000256" key="4">
    <source>
        <dbReference type="ARBA" id="ARBA00022692"/>
    </source>
</evidence>
<evidence type="ECO:0000256" key="8">
    <source>
        <dbReference type="ARBA" id="ARBA00023136"/>
    </source>
</evidence>
<evidence type="ECO:0000256" key="7">
    <source>
        <dbReference type="ARBA" id="ARBA00023010"/>
    </source>
</evidence>
<protein>
    <recommendedName>
        <fullName evidence="9">Sec-independent protein translocase protein TatA</fullName>
    </recommendedName>
</protein>
<keyword evidence="4 9" id="KW-0812">Transmembrane</keyword>
<dbReference type="GO" id="GO:0033281">
    <property type="term" value="C:TAT protein transport complex"/>
    <property type="evidence" value="ECO:0007669"/>
    <property type="project" value="UniProtKB-UniRule"/>
</dbReference>
<evidence type="ECO:0000256" key="5">
    <source>
        <dbReference type="ARBA" id="ARBA00022927"/>
    </source>
</evidence>
<organism evidence="11 12">
    <name type="scientific">Coraliomargarita sinensis</name>
    <dbReference type="NCBI Taxonomy" id="2174842"/>
    <lineage>
        <taxon>Bacteria</taxon>
        <taxon>Pseudomonadati</taxon>
        <taxon>Verrucomicrobiota</taxon>
        <taxon>Opitutia</taxon>
        <taxon>Puniceicoccales</taxon>
        <taxon>Coraliomargaritaceae</taxon>
        <taxon>Coraliomargarita</taxon>
    </lineage>
</organism>
<dbReference type="NCBIfam" id="TIGR01411">
    <property type="entry name" value="tatAE"/>
    <property type="match status" value="1"/>
</dbReference>
<evidence type="ECO:0000256" key="2">
    <source>
        <dbReference type="ARBA" id="ARBA00022448"/>
    </source>
</evidence>
<gene>
    <name evidence="9" type="primary">tatA</name>
    <name evidence="11" type="ORF">DDZ13_05260</name>
</gene>
<dbReference type="RefSeq" id="WP_110130392.1">
    <property type="nucleotide sequence ID" value="NZ_QHJQ01000003.1"/>
</dbReference>
<keyword evidence="3 9" id="KW-1003">Cell membrane</keyword>
<dbReference type="InParanoid" id="A0A317ZG48"/>
<keyword evidence="2 9" id="KW-0813">Transport</keyword>
<dbReference type="OrthoDB" id="200340at2"/>
<feature type="compositionally biased region" description="Basic and acidic residues" evidence="10">
    <location>
        <begin position="49"/>
        <end position="84"/>
    </location>
</feature>
<dbReference type="FunCoup" id="A0A317ZG48">
    <property type="interactions" value="400"/>
</dbReference>
<comment type="function">
    <text evidence="9">Part of the twin-arginine translocation (Tat) system that transports large folded proteins containing a characteristic twin-arginine motif in their signal peptide across membranes. TatA could form the protein-conducting channel of the Tat system.</text>
</comment>
<comment type="similarity">
    <text evidence="9">Belongs to the TatA/E family.</text>
</comment>
<dbReference type="EMBL" id="QHJQ01000003">
    <property type="protein sequence ID" value="PXA04585.1"/>
    <property type="molecule type" value="Genomic_DNA"/>
</dbReference>
<evidence type="ECO:0000313" key="12">
    <source>
        <dbReference type="Proteomes" id="UP000247099"/>
    </source>
</evidence>
<comment type="subunit">
    <text evidence="9">Forms a complex with TatC.</text>
</comment>
<dbReference type="GO" id="GO:0008320">
    <property type="term" value="F:protein transmembrane transporter activity"/>
    <property type="evidence" value="ECO:0007669"/>
    <property type="project" value="UniProtKB-UniRule"/>
</dbReference>
<name>A0A317ZG48_9BACT</name>
<evidence type="ECO:0000256" key="9">
    <source>
        <dbReference type="HAMAP-Rule" id="MF_00236"/>
    </source>
</evidence>
<keyword evidence="6 9" id="KW-1133">Transmembrane helix</keyword>
<comment type="subcellular location">
    <subcellularLocation>
        <location evidence="1 9">Cell membrane</location>
        <topology evidence="1 9">Single-pass membrane protein</topology>
    </subcellularLocation>
</comment>
<sequence length="112" mass="12843">MQPLAFLQNLSSWEIILIFLVVLLFFGAKRLPDLFRSFGKSLREFKKATSEIEDDIRTAMEEEPEENKHAQHPAQKEATTDPKQVEASSETDESDTEPETEEEKKDNETSKA</sequence>
<keyword evidence="12" id="KW-1185">Reference proteome</keyword>
<feature type="compositionally biased region" description="Basic and acidic residues" evidence="10">
    <location>
        <begin position="102"/>
        <end position="112"/>
    </location>
</feature>
<dbReference type="Gene3D" id="1.20.5.3310">
    <property type="match status" value="1"/>
</dbReference>
<dbReference type="AlphaFoldDB" id="A0A317ZG48"/>
<keyword evidence="8 9" id="KW-0472">Membrane</keyword>
<feature type="region of interest" description="Disordered" evidence="10">
    <location>
        <begin position="49"/>
        <end position="112"/>
    </location>
</feature>
<dbReference type="InterPro" id="IPR006312">
    <property type="entry name" value="TatA/E"/>
</dbReference>
<evidence type="ECO:0000256" key="3">
    <source>
        <dbReference type="ARBA" id="ARBA00022475"/>
    </source>
</evidence>
<keyword evidence="5 9" id="KW-0653">Protein transport</keyword>
<dbReference type="InterPro" id="IPR003369">
    <property type="entry name" value="TatA/B/E"/>
</dbReference>